<dbReference type="InterPro" id="IPR036188">
    <property type="entry name" value="FAD/NAD-bd_sf"/>
</dbReference>
<keyword evidence="2" id="KW-1185">Reference proteome</keyword>
<dbReference type="OrthoDB" id="24355at2"/>
<evidence type="ECO:0000313" key="1">
    <source>
        <dbReference type="EMBL" id="TQD38634.1"/>
    </source>
</evidence>
<dbReference type="SUPFAM" id="SSF51905">
    <property type="entry name" value="FAD/NAD(P)-binding domain"/>
    <property type="match status" value="1"/>
</dbReference>
<sequence length="380" mass="44854">MASQSFDYIIVGNGLAGLQLGLRLASDSYFAFKKIALIDKSAKTVNDKTWCFWEKGDGKWQEIVHKTWEHGLFLSEEKKIELDLAPYNYKMIRSSDFYSYCKAKLNAYPNVSFIEEEVTDVQENEEVEVLTTQQNYKAKHVFDSRLPKAFSVKEKSGISIQQHFKGWLIETKDLQFDPEQFVMMDFSLRHKESTSFGYILPLTEKRALVEYTFFTPFMVDDKTYDALLEEYIKTRLNLQQYTITETEKGNIPMTSFPFYKYHSQKITKIGTAGGWVKPATGYSFKFTEKKVEQIIYNLKNNRNPSTQLQQKKYPFYDKIYLSVLANHNHKGKWIYENFYEKNEIQDIFKYLDEETSLTEDFKIMKSLFSFEFIQAFFRTL</sequence>
<name>A0A507ZQT6_9FLAO</name>
<dbReference type="Gene3D" id="3.50.50.60">
    <property type="entry name" value="FAD/NAD(P)-binding domain"/>
    <property type="match status" value="1"/>
</dbReference>
<dbReference type="Pfam" id="PF05834">
    <property type="entry name" value="Lycopene_cycl"/>
    <property type="match status" value="1"/>
</dbReference>
<dbReference type="RefSeq" id="WP_141421829.1">
    <property type="nucleotide sequence ID" value="NZ_VIAR01000007.1"/>
</dbReference>
<reference evidence="1 2" key="1">
    <citation type="submission" date="2019-06" db="EMBL/GenBank/DDBJ databases">
        <title>Flavibacter putida gen. nov., sp. nov., a novel marine bacterium of the family Flavobacteriaceae isolated from coastal seawater.</title>
        <authorList>
            <person name="Feng X."/>
        </authorList>
    </citation>
    <scope>NUCLEOTIDE SEQUENCE [LARGE SCALE GENOMIC DNA]</scope>
    <source>
        <strain evidence="1 2">PLHSN227</strain>
    </source>
</reference>
<organism evidence="1 2">
    <name type="scientific">Haloflavibacter putidus</name>
    <dbReference type="NCBI Taxonomy" id="2576776"/>
    <lineage>
        <taxon>Bacteria</taxon>
        <taxon>Pseudomonadati</taxon>
        <taxon>Bacteroidota</taxon>
        <taxon>Flavobacteriia</taxon>
        <taxon>Flavobacteriales</taxon>
        <taxon>Flavobacteriaceae</taxon>
        <taxon>Haloflavibacter</taxon>
    </lineage>
</organism>
<dbReference type="PANTHER" id="PTHR39757">
    <property type="match status" value="1"/>
</dbReference>
<dbReference type="EMBL" id="VIAR01000007">
    <property type="protein sequence ID" value="TQD38634.1"/>
    <property type="molecule type" value="Genomic_DNA"/>
</dbReference>
<dbReference type="AlphaFoldDB" id="A0A507ZQT6"/>
<gene>
    <name evidence="1" type="ORF">FKR84_08265</name>
</gene>
<comment type="caution">
    <text evidence="1">The sequence shown here is derived from an EMBL/GenBank/DDBJ whole genome shotgun (WGS) entry which is preliminary data.</text>
</comment>
<evidence type="ECO:0000313" key="2">
    <source>
        <dbReference type="Proteomes" id="UP000317169"/>
    </source>
</evidence>
<accession>A0A507ZQT6</accession>
<dbReference type="PANTHER" id="PTHR39757:SF5">
    <property type="entry name" value="OS02G0190600 PROTEIN"/>
    <property type="match status" value="1"/>
</dbReference>
<protein>
    <submittedName>
        <fullName evidence="1">Lycopene cyclase</fullName>
    </submittedName>
</protein>
<proteinExistence type="predicted"/>
<dbReference type="Proteomes" id="UP000317169">
    <property type="component" value="Unassembled WGS sequence"/>
</dbReference>